<keyword evidence="4" id="KW-0808">Transferase</keyword>
<dbReference type="PROSITE" id="PS52029">
    <property type="entry name" value="LD_TPASE"/>
    <property type="match status" value="1"/>
</dbReference>
<sequence>MKLGLFSKRLAKRLGSQICVSSALLSWTQFPVLASSIPGRSPDRSPVQIASQAIPIPVFGVPDLPPLKPTLPEPTATVRLVLKRSERRVYVYRGSEQVSSYPVAVGRAGWETPMGSWQVIDMQEHPTWVHPFTGEVMPAGPENPLGERWIGFWTNGRSYIGFHGTPTRESVGRAASHGCVRMYNEDVRELYQTVKMGTSVVVEP</sequence>
<dbReference type="PANTHER" id="PTHR30582:SF24">
    <property type="entry name" value="L,D-TRANSPEPTIDASE ERFK_SRFK-RELATED"/>
    <property type="match status" value="1"/>
</dbReference>
<evidence type="ECO:0000256" key="9">
    <source>
        <dbReference type="PROSITE-ProRule" id="PRU01373"/>
    </source>
</evidence>
<gene>
    <name evidence="11" type="ORF">KME07_01935</name>
</gene>
<dbReference type="EMBL" id="JAHHHV010000007">
    <property type="protein sequence ID" value="MBW4464184.1"/>
    <property type="molecule type" value="Genomic_DNA"/>
</dbReference>
<dbReference type="SUPFAM" id="SSF141523">
    <property type="entry name" value="L,D-transpeptidase catalytic domain-like"/>
    <property type="match status" value="1"/>
</dbReference>
<dbReference type="InterPro" id="IPR005490">
    <property type="entry name" value="LD_TPept_cat_dom"/>
</dbReference>
<dbReference type="CDD" id="cd16913">
    <property type="entry name" value="YkuD_like"/>
    <property type="match status" value="1"/>
</dbReference>
<dbReference type="Proteomes" id="UP000707356">
    <property type="component" value="Unassembled WGS sequence"/>
</dbReference>
<evidence type="ECO:0000256" key="1">
    <source>
        <dbReference type="ARBA" id="ARBA00004752"/>
    </source>
</evidence>
<reference evidence="11" key="1">
    <citation type="submission" date="2021-05" db="EMBL/GenBank/DDBJ databases">
        <authorList>
            <person name="Pietrasiak N."/>
            <person name="Ward R."/>
            <person name="Stajich J.E."/>
            <person name="Kurbessoian T."/>
        </authorList>
    </citation>
    <scope>NUCLEOTIDE SEQUENCE</scope>
    <source>
        <strain evidence="11">GSE-TBD4-15B</strain>
    </source>
</reference>
<keyword evidence="5" id="KW-0378">Hydrolase</keyword>
<evidence type="ECO:0000313" key="12">
    <source>
        <dbReference type="Proteomes" id="UP000707356"/>
    </source>
</evidence>
<keyword evidence="7 9" id="KW-0573">Peptidoglycan synthesis</keyword>
<evidence type="ECO:0000256" key="7">
    <source>
        <dbReference type="ARBA" id="ARBA00022984"/>
    </source>
</evidence>
<evidence type="ECO:0000256" key="5">
    <source>
        <dbReference type="ARBA" id="ARBA00022801"/>
    </source>
</evidence>
<dbReference type="AlphaFoldDB" id="A0A951P8Q9"/>
<keyword evidence="3" id="KW-0328">Glycosyltransferase</keyword>
<proteinExistence type="inferred from homology"/>
<evidence type="ECO:0000256" key="6">
    <source>
        <dbReference type="ARBA" id="ARBA00022960"/>
    </source>
</evidence>
<dbReference type="GO" id="GO:0008360">
    <property type="term" value="P:regulation of cell shape"/>
    <property type="evidence" value="ECO:0007669"/>
    <property type="project" value="UniProtKB-UniRule"/>
</dbReference>
<keyword evidence="6 9" id="KW-0133">Cell shape</keyword>
<comment type="similarity">
    <text evidence="2">Belongs to the YkuD family.</text>
</comment>
<feature type="active site" description="Nucleophile" evidence="9">
    <location>
        <position position="179"/>
    </location>
</feature>
<accession>A0A951P8Q9</accession>
<dbReference type="GO" id="GO:0016757">
    <property type="term" value="F:glycosyltransferase activity"/>
    <property type="evidence" value="ECO:0007669"/>
    <property type="project" value="UniProtKB-KW"/>
</dbReference>
<dbReference type="InterPro" id="IPR050979">
    <property type="entry name" value="LD-transpeptidase"/>
</dbReference>
<evidence type="ECO:0000259" key="10">
    <source>
        <dbReference type="PROSITE" id="PS52029"/>
    </source>
</evidence>
<evidence type="ECO:0000256" key="4">
    <source>
        <dbReference type="ARBA" id="ARBA00022679"/>
    </source>
</evidence>
<dbReference type="GO" id="GO:0018104">
    <property type="term" value="P:peptidoglycan-protein cross-linking"/>
    <property type="evidence" value="ECO:0007669"/>
    <property type="project" value="TreeGrafter"/>
</dbReference>
<protein>
    <submittedName>
        <fullName evidence="11">L,D-transpeptidase</fullName>
    </submittedName>
</protein>
<comment type="caution">
    <text evidence="11">The sequence shown here is derived from an EMBL/GenBank/DDBJ whole genome shotgun (WGS) entry which is preliminary data.</text>
</comment>
<keyword evidence="8 9" id="KW-0961">Cell wall biogenesis/degradation</keyword>
<evidence type="ECO:0000256" key="2">
    <source>
        <dbReference type="ARBA" id="ARBA00005992"/>
    </source>
</evidence>
<dbReference type="InterPro" id="IPR038063">
    <property type="entry name" value="Transpep_catalytic_dom"/>
</dbReference>
<reference evidence="11" key="2">
    <citation type="journal article" date="2022" name="Microbiol. Resour. Announc.">
        <title>Metagenome Sequencing to Explore Phylogenomics of Terrestrial Cyanobacteria.</title>
        <authorList>
            <person name="Ward R.D."/>
            <person name="Stajich J.E."/>
            <person name="Johansen J.R."/>
            <person name="Huntemann M."/>
            <person name="Clum A."/>
            <person name="Foster B."/>
            <person name="Foster B."/>
            <person name="Roux S."/>
            <person name="Palaniappan K."/>
            <person name="Varghese N."/>
            <person name="Mukherjee S."/>
            <person name="Reddy T.B.K."/>
            <person name="Daum C."/>
            <person name="Copeland A."/>
            <person name="Chen I.A."/>
            <person name="Ivanova N.N."/>
            <person name="Kyrpides N.C."/>
            <person name="Shapiro N."/>
            <person name="Eloe-Fadrosh E.A."/>
            <person name="Pietrasiak N."/>
        </authorList>
    </citation>
    <scope>NUCLEOTIDE SEQUENCE</scope>
    <source>
        <strain evidence="11">GSE-TBD4-15B</strain>
    </source>
</reference>
<evidence type="ECO:0000313" key="11">
    <source>
        <dbReference type="EMBL" id="MBW4464184.1"/>
    </source>
</evidence>
<evidence type="ECO:0000256" key="8">
    <source>
        <dbReference type="ARBA" id="ARBA00023316"/>
    </source>
</evidence>
<dbReference type="PANTHER" id="PTHR30582">
    <property type="entry name" value="L,D-TRANSPEPTIDASE"/>
    <property type="match status" value="1"/>
</dbReference>
<dbReference type="Gene3D" id="2.40.440.10">
    <property type="entry name" value="L,D-transpeptidase catalytic domain-like"/>
    <property type="match status" value="1"/>
</dbReference>
<organism evidence="11 12">
    <name type="scientific">Pegethrix bostrychoides GSE-TBD4-15B</name>
    <dbReference type="NCBI Taxonomy" id="2839662"/>
    <lineage>
        <taxon>Bacteria</taxon>
        <taxon>Bacillati</taxon>
        <taxon>Cyanobacteriota</taxon>
        <taxon>Cyanophyceae</taxon>
        <taxon>Oculatellales</taxon>
        <taxon>Oculatellaceae</taxon>
        <taxon>Pegethrix</taxon>
    </lineage>
</organism>
<dbReference type="GO" id="GO:0005576">
    <property type="term" value="C:extracellular region"/>
    <property type="evidence" value="ECO:0007669"/>
    <property type="project" value="TreeGrafter"/>
</dbReference>
<comment type="pathway">
    <text evidence="1 9">Cell wall biogenesis; peptidoglycan biosynthesis.</text>
</comment>
<dbReference type="GO" id="GO:0071972">
    <property type="term" value="F:peptidoglycan L,D-transpeptidase activity"/>
    <property type="evidence" value="ECO:0007669"/>
    <property type="project" value="TreeGrafter"/>
</dbReference>
<feature type="domain" description="L,D-TPase catalytic" evidence="10">
    <location>
        <begin position="78"/>
        <end position="203"/>
    </location>
</feature>
<evidence type="ECO:0000256" key="3">
    <source>
        <dbReference type="ARBA" id="ARBA00022676"/>
    </source>
</evidence>
<dbReference type="Pfam" id="PF03734">
    <property type="entry name" value="YkuD"/>
    <property type="match status" value="1"/>
</dbReference>
<name>A0A951P8Q9_9CYAN</name>
<dbReference type="GO" id="GO:0071555">
    <property type="term" value="P:cell wall organization"/>
    <property type="evidence" value="ECO:0007669"/>
    <property type="project" value="UniProtKB-UniRule"/>
</dbReference>
<feature type="active site" description="Proton donor/acceptor" evidence="9">
    <location>
        <position position="163"/>
    </location>
</feature>